<dbReference type="InterPro" id="IPR036052">
    <property type="entry name" value="TrpB-like_PALP_sf"/>
</dbReference>
<evidence type="ECO:0000256" key="2">
    <source>
        <dbReference type="ARBA" id="ARBA00010869"/>
    </source>
</evidence>
<dbReference type="PANTHER" id="PTHR48078:SF6">
    <property type="entry name" value="L-THREONINE DEHYDRATASE CATABOLIC TDCB"/>
    <property type="match status" value="1"/>
</dbReference>
<dbReference type="PROSITE" id="PS00165">
    <property type="entry name" value="DEHYDRATASE_SER_THR"/>
    <property type="match status" value="1"/>
</dbReference>
<dbReference type="Proteomes" id="UP001144805">
    <property type="component" value="Unassembled WGS sequence"/>
</dbReference>
<dbReference type="InterPro" id="IPR050147">
    <property type="entry name" value="Ser/Thr_Dehydratase"/>
</dbReference>
<evidence type="ECO:0000313" key="7">
    <source>
        <dbReference type="Proteomes" id="UP001144805"/>
    </source>
</evidence>
<evidence type="ECO:0000256" key="3">
    <source>
        <dbReference type="ARBA" id="ARBA00022898"/>
    </source>
</evidence>
<dbReference type="GO" id="GO:0030170">
    <property type="term" value="F:pyridoxal phosphate binding"/>
    <property type="evidence" value="ECO:0007669"/>
    <property type="project" value="InterPro"/>
</dbReference>
<dbReference type="GO" id="GO:0009097">
    <property type="term" value="P:isoleucine biosynthetic process"/>
    <property type="evidence" value="ECO:0007669"/>
    <property type="project" value="TreeGrafter"/>
</dbReference>
<keyword evidence="3" id="KW-0663">Pyridoxal phosphate</keyword>
<dbReference type="GO" id="GO:0006565">
    <property type="term" value="P:L-serine catabolic process"/>
    <property type="evidence" value="ECO:0007669"/>
    <property type="project" value="TreeGrafter"/>
</dbReference>
<comment type="cofactor">
    <cofactor evidence="1">
        <name>pyridoxal 5'-phosphate</name>
        <dbReference type="ChEBI" id="CHEBI:597326"/>
    </cofactor>
</comment>
<dbReference type="PANTHER" id="PTHR48078">
    <property type="entry name" value="THREONINE DEHYDRATASE, MITOCHONDRIAL-RELATED"/>
    <property type="match status" value="1"/>
</dbReference>
<accession>A0A9X3INE2</accession>
<dbReference type="Gene3D" id="3.40.50.1100">
    <property type="match status" value="2"/>
</dbReference>
<name>A0A9X3INE2_9HYPH</name>
<evidence type="ECO:0000259" key="5">
    <source>
        <dbReference type="Pfam" id="PF00291"/>
    </source>
</evidence>
<keyword evidence="7" id="KW-1185">Reference proteome</keyword>
<keyword evidence="4" id="KW-0456">Lyase</keyword>
<evidence type="ECO:0000256" key="4">
    <source>
        <dbReference type="ARBA" id="ARBA00023239"/>
    </source>
</evidence>
<protein>
    <submittedName>
        <fullName evidence="6">Pyridoxal-phosphate dependent enzyme</fullName>
    </submittedName>
</protein>
<dbReference type="AlphaFoldDB" id="A0A9X3INE2"/>
<dbReference type="GO" id="GO:0004794">
    <property type="term" value="F:threonine deaminase activity"/>
    <property type="evidence" value="ECO:0007669"/>
    <property type="project" value="TreeGrafter"/>
</dbReference>
<feature type="domain" description="Tryptophan synthase beta chain-like PALP" evidence="5">
    <location>
        <begin position="14"/>
        <end position="304"/>
    </location>
</feature>
<gene>
    <name evidence="6" type="ORF">OSH07_22015</name>
</gene>
<dbReference type="FunFam" id="3.40.50.1100:FF:000005">
    <property type="entry name" value="Threonine dehydratase catabolic"/>
    <property type="match status" value="1"/>
</dbReference>
<dbReference type="RefSeq" id="WP_266340854.1">
    <property type="nucleotide sequence ID" value="NZ_JAPKNK010000013.1"/>
</dbReference>
<evidence type="ECO:0000256" key="1">
    <source>
        <dbReference type="ARBA" id="ARBA00001933"/>
    </source>
</evidence>
<dbReference type="EMBL" id="JAPKNK010000013">
    <property type="protein sequence ID" value="MCX5571892.1"/>
    <property type="molecule type" value="Genomic_DNA"/>
</dbReference>
<evidence type="ECO:0000313" key="6">
    <source>
        <dbReference type="EMBL" id="MCX5571892.1"/>
    </source>
</evidence>
<dbReference type="InterPro" id="IPR001926">
    <property type="entry name" value="TrpB-like_PALP"/>
</dbReference>
<dbReference type="Pfam" id="PF00291">
    <property type="entry name" value="PALP"/>
    <property type="match status" value="1"/>
</dbReference>
<sequence>MQPSAYTDAAARILGHVRRTPLVPAAPSRRQGDAAELWFKPECLQVSGSFKARGAFNSVLSLPEAVRHRGVVTASGGNFGAAIAYAGQELGIPANICVMTTSTELARQRIASYGAELHVVGAFWDLSWEHGRKLAEERGGALLHPFADEATIAGQGTIGLEILEDMPDVDTVVISIGGGGLIAGIAEAIKQRKPGVRIVGVEAAGCPTLYESRKAGKPVMIENVVTNVPILAARATAPINFEIIERCVDELVLVPEEEPILAAEWMWKNTGLAVELGAATAAAAMLNGHVKVAPGEKTVVVLCGSGNDGLGLKG</sequence>
<comment type="similarity">
    <text evidence="2">Belongs to the serine/threonine dehydratase family.</text>
</comment>
<dbReference type="GO" id="GO:0003941">
    <property type="term" value="F:L-serine ammonia-lyase activity"/>
    <property type="evidence" value="ECO:0007669"/>
    <property type="project" value="TreeGrafter"/>
</dbReference>
<dbReference type="GO" id="GO:0006567">
    <property type="term" value="P:L-threonine catabolic process"/>
    <property type="evidence" value="ECO:0007669"/>
    <property type="project" value="TreeGrafter"/>
</dbReference>
<organism evidence="6 7">
    <name type="scientific">Kaistia nematophila</name>
    <dbReference type="NCBI Taxonomy" id="2994654"/>
    <lineage>
        <taxon>Bacteria</taxon>
        <taxon>Pseudomonadati</taxon>
        <taxon>Pseudomonadota</taxon>
        <taxon>Alphaproteobacteria</taxon>
        <taxon>Hyphomicrobiales</taxon>
        <taxon>Kaistiaceae</taxon>
        <taxon>Kaistia</taxon>
    </lineage>
</organism>
<proteinExistence type="inferred from homology"/>
<comment type="caution">
    <text evidence="6">The sequence shown here is derived from an EMBL/GenBank/DDBJ whole genome shotgun (WGS) entry which is preliminary data.</text>
</comment>
<reference evidence="6" key="1">
    <citation type="submission" date="2022-11" db="EMBL/GenBank/DDBJ databases">
        <title>Biodiversity and phylogenetic relationships of bacteria.</title>
        <authorList>
            <person name="Machado R.A.R."/>
            <person name="Bhat A."/>
            <person name="Loulou A."/>
            <person name="Kallel S."/>
        </authorList>
    </citation>
    <scope>NUCLEOTIDE SEQUENCE</scope>
    <source>
        <strain evidence="6">K-TC2</strain>
    </source>
</reference>
<dbReference type="InterPro" id="IPR000634">
    <property type="entry name" value="Ser/Thr_deHydtase_PyrdxlP-BS"/>
</dbReference>
<dbReference type="SUPFAM" id="SSF53686">
    <property type="entry name" value="Tryptophan synthase beta subunit-like PLP-dependent enzymes"/>
    <property type="match status" value="1"/>
</dbReference>